<sequence length="497" mass="60633">MFVLQSMNYFPLLLLLLTCVHISKTHDHHHDSQRMLELKREKRIMEEPAALMNEDTCEVSLDRMRREVSNTDNMFHETRWNTTLEQDGNNVQQFPLEYMRLGGNTVQGDSWRSLTEIKSRRRRGNWPAWPEWRRKQRSEEMKKYWKYHIEENTTRIINQIKQKKDYWAQMSDKGGDRRQEHAEFLKAYWKAMKEEGKTHKPVDYKQLSVKLKAFYKDPVKRKQMSDRYRAYYQKRKEEGKLDDRDLNIGLGLKNYWKKQKEGGNTERLKQLREQMALVNERNRAPERRKENSERMIAWWKKMKEDGKTDVAVKIRGAVRKYWEQANWRSERSQQFKGLSERMKAYWVKLKESGKFEERIKKQIDRLKKSRENPEKRKEHAEKMKKYWVKFKQSEGYQERRKEMSERLKKSLQTPERRKKLSESMKQYWIKLKERGGLEERHRKMGEKMKKYMADPARRKHLSKKAKANWAKRKEKPVNETVATDNLQNREETRKTSK</sequence>
<protein>
    <submittedName>
        <fullName evidence="3">Uncharacterized protein</fullName>
    </submittedName>
</protein>
<evidence type="ECO:0000256" key="2">
    <source>
        <dbReference type="SAM" id="SignalP"/>
    </source>
</evidence>
<dbReference type="AlphaFoldDB" id="A0A8D8X4L3"/>
<feature type="chain" id="PRO_5034391147" evidence="2">
    <location>
        <begin position="26"/>
        <end position="497"/>
    </location>
</feature>
<feature type="compositionally biased region" description="Basic and acidic residues" evidence="1">
    <location>
        <begin position="487"/>
        <end position="497"/>
    </location>
</feature>
<accession>A0A8D8X4L3</accession>
<name>A0A8D8X4L3_9HEMI</name>
<feature type="compositionally biased region" description="Basic residues" evidence="1">
    <location>
        <begin position="457"/>
        <end position="474"/>
    </location>
</feature>
<dbReference type="EMBL" id="HBUF01263383">
    <property type="protein sequence ID" value="CAG6683522.1"/>
    <property type="molecule type" value="Transcribed_RNA"/>
</dbReference>
<feature type="signal peptide" evidence="2">
    <location>
        <begin position="1"/>
        <end position="25"/>
    </location>
</feature>
<evidence type="ECO:0000256" key="1">
    <source>
        <dbReference type="SAM" id="MobiDB-lite"/>
    </source>
</evidence>
<organism evidence="3">
    <name type="scientific">Cacopsylla melanoneura</name>
    <dbReference type="NCBI Taxonomy" id="428564"/>
    <lineage>
        <taxon>Eukaryota</taxon>
        <taxon>Metazoa</taxon>
        <taxon>Ecdysozoa</taxon>
        <taxon>Arthropoda</taxon>
        <taxon>Hexapoda</taxon>
        <taxon>Insecta</taxon>
        <taxon>Pterygota</taxon>
        <taxon>Neoptera</taxon>
        <taxon>Paraneoptera</taxon>
        <taxon>Hemiptera</taxon>
        <taxon>Sternorrhyncha</taxon>
        <taxon>Psylloidea</taxon>
        <taxon>Psyllidae</taxon>
        <taxon>Psyllinae</taxon>
        <taxon>Cacopsylla</taxon>
    </lineage>
</organism>
<feature type="region of interest" description="Disordered" evidence="1">
    <location>
        <begin position="398"/>
        <end position="419"/>
    </location>
</feature>
<reference evidence="3" key="1">
    <citation type="submission" date="2021-05" db="EMBL/GenBank/DDBJ databases">
        <authorList>
            <person name="Alioto T."/>
            <person name="Alioto T."/>
            <person name="Gomez Garrido J."/>
        </authorList>
    </citation>
    <scope>NUCLEOTIDE SEQUENCE</scope>
</reference>
<evidence type="ECO:0000313" key="3">
    <source>
        <dbReference type="EMBL" id="CAG6683522.1"/>
    </source>
</evidence>
<feature type="region of interest" description="Disordered" evidence="1">
    <location>
        <begin position="449"/>
        <end position="497"/>
    </location>
</feature>
<feature type="compositionally biased region" description="Basic and acidic residues" evidence="1">
    <location>
        <begin position="398"/>
        <end position="408"/>
    </location>
</feature>
<proteinExistence type="predicted"/>
<keyword evidence="2" id="KW-0732">Signal</keyword>